<dbReference type="Proteomes" id="UP000005496">
    <property type="component" value="Unassembled WGS sequence"/>
</dbReference>
<dbReference type="InterPro" id="IPR019270">
    <property type="entry name" value="DUF2283"/>
</dbReference>
<protein>
    <recommendedName>
        <fullName evidence="3">DUF2283 domain-containing protein</fullName>
    </recommendedName>
</protein>
<comment type="caution">
    <text evidence="1">The sequence shown here is derived from an EMBL/GenBank/DDBJ whole genome shotgun (WGS) entry which is preliminary data.</text>
</comment>
<dbReference type="AlphaFoldDB" id="D6SKJ0"/>
<dbReference type="RefSeq" id="WP_008868335.1">
    <property type="nucleotide sequence ID" value="NZ_ACJN02000001.1"/>
</dbReference>
<evidence type="ECO:0000313" key="2">
    <source>
        <dbReference type="Proteomes" id="UP000005496"/>
    </source>
</evidence>
<proteinExistence type="predicted"/>
<dbReference type="OrthoDB" id="9799670at2"/>
<dbReference type="eggNOG" id="COG5428">
    <property type="taxonomic scope" value="Bacteria"/>
</dbReference>
<sequence>MKIKYSQETDILVVEFKEGVPVDSIDMKEVVILHLDSEGVPVEMEILDASKFVAMDEFNILVPMIKDKNEQRDRLILDIFRS</sequence>
<evidence type="ECO:0008006" key="3">
    <source>
        <dbReference type="Google" id="ProtNLM"/>
    </source>
</evidence>
<keyword evidence="2" id="KW-1185">Reference proteome</keyword>
<dbReference type="PANTHER" id="PTHR37029:SF1">
    <property type="entry name" value="SSR1768 PROTEIN"/>
    <property type="match status" value="1"/>
</dbReference>
<reference evidence="1" key="1">
    <citation type="submission" date="2010-05" db="EMBL/GenBank/DDBJ databases">
        <title>The draft genome of Desulfonatronospira thiodismutans ASO3-1.</title>
        <authorList>
            <consortium name="US DOE Joint Genome Institute (JGI-PGF)"/>
            <person name="Lucas S."/>
            <person name="Copeland A."/>
            <person name="Lapidus A."/>
            <person name="Cheng J.-F."/>
            <person name="Bruce D."/>
            <person name="Goodwin L."/>
            <person name="Pitluck S."/>
            <person name="Chertkov O."/>
            <person name="Brettin T."/>
            <person name="Detter J.C."/>
            <person name="Han C."/>
            <person name="Land M.L."/>
            <person name="Hauser L."/>
            <person name="Kyrpides N."/>
            <person name="Mikhailova N."/>
            <person name="Muyzer G."/>
            <person name="Woyke T."/>
        </authorList>
    </citation>
    <scope>NUCLEOTIDE SEQUENCE [LARGE SCALE GENOMIC DNA]</scope>
    <source>
        <strain evidence="1">ASO3-1</strain>
    </source>
</reference>
<dbReference type="EMBL" id="ACJN02000001">
    <property type="protein sequence ID" value="EFI35201.1"/>
    <property type="molecule type" value="Genomic_DNA"/>
</dbReference>
<accession>D6SKJ0</accession>
<dbReference type="Pfam" id="PF10049">
    <property type="entry name" value="DUF2283"/>
    <property type="match status" value="1"/>
</dbReference>
<organism evidence="1 2">
    <name type="scientific">Desulfonatronospira thiodismutans ASO3-1</name>
    <dbReference type="NCBI Taxonomy" id="555779"/>
    <lineage>
        <taxon>Bacteria</taxon>
        <taxon>Pseudomonadati</taxon>
        <taxon>Thermodesulfobacteriota</taxon>
        <taxon>Desulfovibrionia</taxon>
        <taxon>Desulfovibrionales</taxon>
        <taxon>Desulfonatronovibrionaceae</taxon>
        <taxon>Desulfonatronospira</taxon>
    </lineage>
</organism>
<name>D6SKJ0_9BACT</name>
<gene>
    <name evidence="1" type="ORF">Dthio_PD2609</name>
</gene>
<dbReference type="PANTHER" id="PTHR37029">
    <property type="entry name" value="SSR1768 PROTEIN"/>
    <property type="match status" value="1"/>
</dbReference>
<evidence type="ECO:0000313" key="1">
    <source>
        <dbReference type="EMBL" id="EFI35201.1"/>
    </source>
</evidence>